<dbReference type="GO" id="GO:0005886">
    <property type="term" value="C:plasma membrane"/>
    <property type="evidence" value="ECO:0007669"/>
    <property type="project" value="UniProtKB-SubCell"/>
</dbReference>
<evidence type="ECO:0000256" key="6">
    <source>
        <dbReference type="ARBA" id="ARBA00023118"/>
    </source>
</evidence>
<evidence type="ECO:0000256" key="1">
    <source>
        <dbReference type="ARBA" id="ARBA00004236"/>
    </source>
</evidence>
<comment type="caution">
    <text evidence="10">The sequence shown here is derived from an EMBL/GenBank/DDBJ whole genome shotgun (WGS) entry which is preliminary data.</text>
</comment>
<dbReference type="InterPro" id="IPR043760">
    <property type="entry name" value="PycTM_dom"/>
</dbReference>
<keyword evidence="5 8" id="KW-1133">Transmembrane helix</keyword>
<dbReference type="RefSeq" id="WP_044219048.1">
    <property type="nucleotide sequence ID" value="NZ_JBKAGJ010000017.1"/>
</dbReference>
<evidence type="ECO:0000313" key="10">
    <source>
        <dbReference type="EMBL" id="KGE88396.1"/>
    </source>
</evidence>
<dbReference type="GO" id="GO:0000166">
    <property type="term" value="F:nucleotide binding"/>
    <property type="evidence" value="ECO:0007669"/>
    <property type="project" value="UniProtKB-KW"/>
</dbReference>
<keyword evidence="3 8" id="KW-0812">Transmembrane</keyword>
<keyword evidence="4" id="KW-0547">Nucleotide-binding</keyword>
<evidence type="ECO:0000256" key="2">
    <source>
        <dbReference type="ARBA" id="ARBA00022475"/>
    </source>
</evidence>
<dbReference type="AlphaFoldDB" id="A0A098S8F0"/>
<accession>A0A098S8F0</accession>
<evidence type="ECO:0000256" key="3">
    <source>
        <dbReference type="ARBA" id="ARBA00022692"/>
    </source>
</evidence>
<proteinExistence type="predicted"/>
<dbReference type="STRING" id="1524460.IX84_09390"/>
<keyword evidence="11" id="KW-1185">Reference proteome</keyword>
<keyword evidence="7 8" id="KW-0472">Membrane</keyword>
<evidence type="ECO:0000256" key="5">
    <source>
        <dbReference type="ARBA" id="ARBA00022989"/>
    </source>
</evidence>
<reference evidence="10 11" key="1">
    <citation type="journal article" date="2014" name="Int. J. Syst. Evol. Microbiol.">
        <title>Phaeodactylibacter xiamenensis gen. nov., sp. nov., a member of the family Saprospiraceae isolated from the marine alga Phaeodactylum tricornutum.</title>
        <authorList>
            <person name="Chen Z.Jr."/>
            <person name="Lei X."/>
            <person name="Lai Q."/>
            <person name="Li Y."/>
            <person name="Zhang B."/>
            <person name="Zhang J."/>
            <person name="Zhang H."/>
            <person name="Yang L."/>
            <person name="Zheng W."/>
            <person name="Tian Y."/>
            <person name="Yu Z."/>
            <person name="Xu H.Jr."/>
            <person name="Zheng T."/>
        </authorList>
    </citation>
    <scope>NUCLEOTIDE SEQUENCE [LARGE SCALE GENOMIC DNA]</scope>
    <source>
        <strain evidence="10 11">KD52</strain>
    </source>
</reference>
<dbReference type="GO" id="GO:0051607">
    <property type="term" value="P:defense response to virus"/>
    <property type="evidence" value="ECO:0007669"/>
    <property type="project" value="UniProtKB-KW"/>
</dbReference>
<dbReference type="Pfam" id="PF18967">
    <property type="entry name" value="PycTM"/>
    <property type="match status" value="1"/>
</dbReference>
<protein>
    <recommendedName>
        <fullName evidence="9">Pycsar effector protein domain-containing protein</fullName>
    </recommendedName>
</protein>
<evidence type="ECO:0000256" key="4">
    <source>
        <dbReference type="ARBA" id="ARBA00022741"/>
    </source>
</evidence>
<gene>
    <name evidence="10" type="ORF">IX84_09390</name>
</gene>
<comment type="subcellular location">
    <subcellularLocation>
        <location evidence="1">Cell membrane</location>
    </subcellularLocation>
</comment>
<dbReference type="EMBL" id="JPOS01000019">
    <property type="protein sequence ID" value="KGE88396.1"/>
    <property type="molecule type" value="Genomic_DNA"/>
</dbReference>
<feature type="transmembrane region" description="Helical" evidence="8">
    <location>
        <begin position="281"/>
        <end position="301"/>
    </location>
</feature>
<feature type="transmembrane region" description="Helical" evidence="8">
    <location>
        <begin position="373"/>
        <end position="397"/>
    </location>
</feature>
<keyword evidence="2" id="KW-1003">Cell membrane</keyword>
<feature type="domain" description="Pycsar effector protein" evidence="9">
    <location>
        <begin position="234"/>
        <end position="394"/>
    </location>
</feature>
<keyword evidence="6" id="KW-0051">Antiviral defense</keyword>
<dbReference type="Proteomes" id="UP000029736">
    <property type="component" value="Unassembled WGS sequence"/>
</dbReference>
<evidence type="ECO:0000259" key="9">
    <source>
        <dbReference type="Pfam" id="PF18967"/>
    </source>
</evidence>
<feature type="transmembrane region" description="Helical" evidence="8">
    <location>
        <begin position="251"/>
        <end position="269"/>
    </location>
</feature>
<name>A0A098S8F0_9BACT</name>
<organism evidence="10 11">
    <name type="scientific">Phaeodactylibacter xiamenensis</name>
    <dbReference type="NCBI Taxonomy" id="1524460"/>
    <lineage>
        <taxon>Bacteria</taxon>
        <taxon>Pseudomonadati</taxon>
        <taxon>Bacteroidota</taxon>
        <taxon>Saprospiria</taxon>
        <taxon>Saprospirales</taxon>
        <taxon>Haliscomenobacteraceae</taxon>
        <taxon>Phaeodactylibacter</taxon>
    </lineage>
</organism>
<evidence type="ECO:0000313" key="11">
    <source>
        <dbReference type="Proteomes" id="UP000029736"/>
    </source>
</evidence>
<sequence length="398" mass="44606">MQEKEAPAALSSIVGQARQFVLRLYSQKQDARLLLHNYSLGAALSEAVVEIGQAESASPAVIESAVLAAWFLPTGWLFDANAPANYSPKVAQQFFQKAGTAPEVQQSVVMAIQQVLAGTMPATTTGRLLSDAYAYVVYLSEGEDRLIALRIEQEMLSGQNHTKITWSREVLEHLLRVKWHTHHGQAHLQPLLAKAIHEQRAEVEKRIEKEEVQQGRFTNLEKKDPVRGAQTFFRTNYRNHINLSAIADNKANIMISVNAILVSVLITFLSYRNIGENSPQILLPVVVFLVTGMSSLIFAVLSARPKVTRLNPQQADPQTAKQNLVFFGNFVQLDLEDYETAMDELFQDGELLYGNMVRDLYFLGKVLDKKYRYLSISYTVFMVGFIATVVSFLVMLLV</sequence>
<evidence type="ECO:0000256" key="8">
    <source>
        <dbReference type="SAM" id="Phobius"/>
    </source>
</evidence>
<dbReference type="OrthoDB" id="1490731at2"/>
<evidence type="ECO:0000256" key="7">
    <source>
        <dbReference type="ARBA" id="ARBA00023136"/>
    </source>
</evidence>